<dbReference type="GO" id="GO:0000917">
    <property type="term" value="P:division septum assembly"/>
    <property type="evidence" value="ECO:0007669"/>
    <property type="project" value="UniProtKB-KW"/>
</dbReference>
<reference evidence="13" key="3">
    <citation type="submission" date="2021-06" db="EMBL/GenBank/DDBJ databases">
        <title>Genomic Description and Analysis of Intracellular Bacteria, Candidatus Berkiella cookevillensis and Candidatus Berkiella aquae.</title>
        <authorList>
            <person name="Kidane D.T."/>
            <person name="Mehari Y.T."/>
            <person name="Rice F.C."/>
            <person name="Arivett B.A."/>
            <person name="Farone A.L."/>
            <person name="Berk S.G."/>
            <person name="Farone M.B."/>
        </authorList>
    </citation>
    <scope>NUCLEOTIDE SEQUENCE</scope>
    <source>
        <strain evidence="13">CC99</strain>
    </source>
</reference>
<keyword evidence="9 10" id="KW-0131">Cell cycle</keyword>
<reference evidence="12" key="1">
    <citation type="submission" date="2015-09" db="EMBL/GenBank/DDBJ databases">
        <title>Draft Genome Sequences of Two Novel Amoeba-resistant Intranuclear Bacteria, Candidatus Berkiella cookevillensis and Candidatus Berkiella aquae.</title>
        <authorList>
            <person name="Mehari Y.T."/>
            <person name="Arivett B.A."/>
            <person name="Farone A.L."/>
            <person name="Gunderson J.H."/>
            <person name="Farone M.B."/>
        </authorList>
    </citation>
    <scope>NUCLEOTIDE SEQUENCE [LARGE SCALE GENOMIC DNA]</scope>
    <source>
        <strain evidence="12">CC99</strain>
    </source>
</reference>
<dbReference type="HAMAP" id="MF_00321">
    <property type="entry name" value="GTPase_EngB"/>
    <property type="match status" value="1"/>
</dbReference>
<keyword evidence="4" id="KW-0479">Metal-binding</keyword>
<dbReference type="NCBIfam" id="TIGR03598">
    <property type="entry name" value="GTPase_YsxC"/>
    <property type="match status" value="1"/>
</dbReference>
<sequence length="205" mass="23117">MNYIPTEPTLIDYSKVTFIKSSPNLELAPKDCGIEVAFVGRSNAGKSSAINAIVGQNKLARTSKTPGRTQLINFFSIDDDRRIVDLPGYGYAKVPERIQQQIEEILNTYLGQRQCLQGLVLLMDIRHPLTPRDHNLLQIAQECNLPVHILLTKCDKLKRGVSNNILLQVRKNLTGYTNMTAQTFSALKQLGLEEARQKLSDWFTF</sequence>
<accession>A0A0Q9YQN7</accession>
<dbReference type="PROSITE" id="PS51706">
    <property type="entry name" value="G_ENGB"/>
    <property type="match status" value="1"/>
</dbReference>
<keyword evidence="14" id="KW-1185">Reference proteome</keyword>
<comment type="cofactor">
    <cofactor evidence="1">
        <name>Mg(2+)</name>
        <dbReference type="ChEBI" id="CHEBI:18420"/>
    </cofactor>
</comment>
<dbReference type="OrthoDB" id="9804921at2"/>
<reference evidence="13" key="2">
    <citation type="journal article" date="2016" name="Genome Announc.">
        <title>Draft Genome Sequences of Two Novel Amoeba-Resistant Intranuclear Bacteria, 'Candidatus Berkiella cookevillensis' and 'Candidatus Berkiella aquae'.</title>
        <authorList>
            <person name="Mehari Y.T."/>
            <person name="Arivett B.A."/>
            <person name="Farone A.L."/>
            <person name="Gunderson J.H."/>
            <person name="Farone M.B."/>
        </authorList>
    </citation>
    <scope>NUCLEOTIDE SEQUENCE</scope>
    <source>
        <strain evidence="13">CC99</strain>
    </source>
</reference>
<dbReference type="RefSeq" id="WP_057624378.1">
    <property type="nucleotide sequence ID" value="NZ_LKHV02000001.1"/>
</dbReference>
<dbReference type="CDD" id="cd01876">
    <property type="entry name" value="YihA_EngB"/>
    <property type="match status" value="1"/>
</dbReference>
<evidence type="ECO:0000256" key="8">
    <source>
        <dbReference type="ARBA" id="ARBA00023210"/>
    </source>
</evidence>
<dbReference type="InterPro" id="IPR019987">
    <property type="entry name" value="GTP-bd_ribosome_bio_YsxC"/>
</dbReference>
<comment type="similarity">
    <text evidence="2 10">Belongs to the TRAFAC class TrmE-Era-EngA-EngB-Septin-like GTPase superfamily. EngB GTPase family.</text>
</comment>
<dbReference type="AlphaFoldDB" id="A0A0Q9YQN7"/>
<keyword evidence="6" id="KW-0460">Magnesium</keyword>
<protein>
    <recommendedName>
        <fullName evidence="10">Probable GTP-binding protein EngB</fullName>
    </recommendedName>
</protein>
<evidence type="ECO:0000313" key="14">
    <source>
        <dbReference type="Proteomes" id="UP000051494"/>
    </source>
</evidence>
<dbReference type="SUPFAM" id="SSF52540">
    <property type="entry name" value="P-loop containing nucleoside triphosphate hydrolases"/>
    <property type="match status" value="1"/>
</dbReference>
<dbReference type="GO" id="GO:0005525">
    <property type="term" value="F:GTP binding"/>
    <property type="evidence" value="ECO:0007669"/>
    <property type="project" value="UniProtKB-UniRule"/>
</dbReference>
<evidence type="ECO:0000256" key="7">
    <source>
        <dbReference type="ARBA" id="ARBA00023134"/>
    </source>
</evidence>
<evidence type="ECO:0000256" key="5">
    <source>
        <dbReference type="ARBA" id="ARBA00022741"/>
    </source>
</evidence>
<organism evidence="12">
    <name type="scientific">Candidatus Berkiella cookevillensis</name>
    <dbReference type="NCBI Taxonomy" id="437022"/>
    <lineage>
        <taxon>Bacteria</taxon>
        <taxon>Pseudomonadati</taxon>
        <taxon>Pseudomonadota</taxon>
        <taxon>Gammaproteobacteria</taxon>
        <taxon>Candidatus Berkiellales</taxon>
        <taxon>Candidatus Berkiellaceae</taxon>
        <taxon>Candidatus Berkiella</taxon>
    </lineage>
</organism>
<feature type="domain" description="EngB-type G" evidence="11">
    <location>
        <begin position="32"/>
        <end position="205"/>
    </location>
</feature>
<dbReference type="EMBL" id="LKHV01000005">
    <property type="protein sequence ID" value="KRG18791.1"/>
    <property type="molecule type" value="Genomic_DNA"/>
</dbReference>
<keyword evidence="8 10" id="KW-0717">Septation</keyword>
<dbReference type="InterPro" id="IPR030393">
    <property type="entry name" value="G_ENGB_dom"/>
</dbReference>
<dbReference type="PATRIC" id="fig|1590042.3.peg.1290"/>
<evidence type="ECO:0000256" key="4">
    <source>
        <dbReference type="ARBA" id="ARBA00022723"/>
    </source>
</evidence>
<name>A0A0Q9YQN7_9GAMM</name>
<evidence type="ECO:0000256" key="9">
    <source>
        <dbReference type="ARBA" id="ARBA00023306"/>
    </source>
</evidence>
<keyword evidence="3 10" id="KW-0132">Cell division</keyword>
<evidence type="ECO:0000256" key="2">
    <source>
        <dbReference type="ARBA" id="ARBA00009638"/>
    </source>
</evidence>
<dbReference type="Proteomes" id="UP000051494">
    <property type="component" value="Unassembled WGS sequence"/>
</dbReference>
<dbReference type="InterPro" id="IPR006073">
    <property type="entry name" value="GTP-bd"/>
</dbReference>
<evidence type="ECO:0000256" key="1">
    <source>
        <dbReference type="ARBA" id="ARBA00001946"/>
    </source>
</evidence>
<dbReference type="InterPro" id="IPR027417">
    <property type="entry name" value="P-loop_NTPase"/>
</dbReference>
<proteinExistence type="inferred from homology"/>
<evidence type="ECO:0000256" key="10">
    <source>
        <dbReference type="HAMAP-Rule" id="MF_00321"/>
    </source>
</evidence>
<dbReference type="EMBL" id="LKHV02000001">
    <property type="protein sequence ID" value="MCS5709706.1"/>
    <property type="molecule type" value="Genomic_DNA"/>
</dbReference>
<dbReference type="Gene3D" id="3.40.50.300">
    <property type="entry name" value="P-loop containing nucleotide triphosphate hydrolases"/>
    <property type="match status" value="1"/>
</dbReference>
<dbReference type="STRING" id="437022.CC99x_01272"/>
<evidence type="ECO:0000313" key="13">
    <source>
        <dbReference type="EMBL" id="MCS5709706.1"/>
    </source>
</evidence>
<keyword evidence="5 10" id="KW-0547">Nucleotide-binding</keyword>
<dbReference type="PANTHER" id="PTHR11649">
    <property type="entry name" value="MSS1/TRME-RELATED GTP-BINDING PROTEIN"/>
    <property type="match status" value="1"/>
</dbReference>
<evidence type="ECO:0000313" key="12">
    <source>
        <dbReference type="EMBL" id="KRG18791.1"/>
    </source>
</evidence>
<dbReference type="PANTHER" id="PTHR11649:SF13">
    <property type="entry name" value="ENGB-TYPE G DOMAIN-CONTAINING PROTEIN"/>
    <property type="match status" value="1"/>
</dbReference>
<comment type="function">
    <text evidence="10">Necessary for normal cell division and for the maintenance of normal septation.</text>
</comment>
<dbReference type="GO" id="GO:0005829">
    <property type="term" value="C:cytosol"/>
    <property type="evidence" value="ECO:0007669"/>
    <property type="project" value="TreeGrafter"/>
</dbReference>
<keyword evidence="7 10" id="KW-0342">GTP-binding</keyword>
<evidence type="ECO:0000259" key="11">
    <source>
        <dbReference type="PROSITE" id="PS51706"/>
    </source>
</evidence>
<comment type="caution">
    <text evidence="12">The sequence shown here is derived from an EMBL/GenBank/DDBJ whole genome shotgun (WGS) entry which is preliminary data.</text>
</comment>
<evidence type="ECO:0000256" key="3">
    <source>
        <dbReference type="ARBA" id="ARBA00022618"/>
    </source>
</evidence>
<dbReference type="Pfam" id="PF01926">
    <property type="entry name" value="MMR_HSR1"/>
    <property type="match status" value="1"/>
</dbReference>
<dbReference type="GO" id="GO:0046872">
    <property type="term" value="F:metal ion binding"/>
    <property type="evidence" value="ECO:0007669"/>
    <property type="project" value="UniProtKB-KW"/>
</dbReference>
<dbReference type="FunFam" id="3.40.50.300:FF:000098">
    <property type="entry name" value="Probable GTP-binding protein EngB"/>
    <property type="match status" value="1"/>
</dbReference>
<evidence type="ECO:0000256" key="6">
    <source>
        <dbReference type="ARBA" id="ARBA00022842"/>
    </source>
</evidence>
<gene>
    <name evidence="10 12" type="primary">engB</name>
    <name evidence="13" type="synonym">yihA</name>
    <name evidence="13" type="ORF">CC99x_012440</name>
    <name evidence="12" type="ORF">CC99x_01272</name>
</gene>